<dbReference type="Pfam" id="PF00392">
    <property type="entry name" value="GntR"/>
    <property type="match status" value="1"/>
</dbReference>
<proteinExistence type="predicted"/>
<reference evidence="6" key="1">
    <citation type="journal article" date="2019" name="Int. J. Syst. Evol. Microbiol.">
        <title>The Global Catalogue of Microorganisms (GCM) 10K type strain sequencing project: providing services to taxonomists for standard genome sequencing and annotation.</title>
        <authorList>
            <consortium name="The Broad Institute Genomics Platform"/>
            <consortium name="The Broad Institute Genome Sequencing Center for Infectious Disease"/>
            <person name="Wu L."/>
            <person name="Ma J."/>
        </authorList>
    </citation>
    <scope>NUCLEOTIDE SEQUENCE [LARGE SCALE GENOMIC DNA]</scope>
    <source>
        <strain evidence="6">JCM 9377</strain>
    </source>
</reference>
<dbReference type="EMBL" id="BAAAUV010000007">
    <property type="protein sequence ID" value="GAA3213467.1"/>
    <property type="molecule type" value="Genomic_DNA"/>
</dbReference>
<evidence type="ECO:0000256" key="2">
    <source>
        <dbReference type="ARBA" id="ARBA00023125"/>
    </source>
</evidence>
<evidence type="ECO:0000256" key="3">
    <source>
        <dbReference type="ARBA" id="ARBA00023163"/>
    </source>
</evidence>
<dbReference type="InterPro" id="IPR036390">
    <property type="entry name" value="WH_DNA-bd_sf"/>
</dbReference>
<keyword evidence="3" id="KW-0804">Transcription</keyword>
<dbReference type="InterPro" id="IPR036388">
    <property type="entry name" value="WH-like_DNA-bd_sf"/>
</dbReference>
<name>A0ABP6Q9E2_9ACTN</name>
<dbReference type="InterPro" id="IPR000524">
    <property type="entry name" value="Tscrpt_reg_HTH_GntR"/>
</dbReference>
<dbReference type="PROSITE" id="PS50949">
    <property type="entry name" value="HTH_GNTR"/>
    <property type="match status" value="1"/>
</dbReference>
<gene>
    <name evidence="5" type="ORF">GCM10010468_33470</name>
</gene>
<evidence type="ECO:0000313" key="5">
    <source>
        <dbReference type="EMBL" id="GAA3213467.1"/>
    </source>
</evidence>
<dbReference type="PANTHER" id="PTHR43537">
    <property type="entry name" value="TRANSCRIPTIONAL REGULATOR, GNTR FAMILY"/>
    <property type="match status" value="1"/>
</dbReference>
<dbReference type="PRINTS" id="PR00035">
    <property type="entry name" value="HTHGNTR"/>
</dbReference>
<comment type="caution">
    <text evidence="5">The sequence shown here is derived from an EMBL/GenBank/DDBJ whole genome shotgun (WGS) entry which is preliminary data.</text>
</comment>
<dbReference type="SMART" id="SM00895">
    <property type="entry name" value="FCD"/>
    <property type="match status" value="1"/>
</dbReference>
<protein>
    <submittedName>
        <fullName evidence="5">GntR family transcriptional regulator</fullName>
    </submittedName>
</protein>
<keyword evidence="2" id="KW-0238">DNA-binding</keyword>
<organism evidence="5 6">
    <name type="scientific">Actinocorallia longicatena</name>
    <dbReference type="NCBI Taxonomy" id="111803"/>
    <lineage>
        <taxon>Bacteria</taxon>
        <taxon>Bacillati</taxon>
        <taxon>Actinomycetota</taxon>
        <taxon>Actinomycetes</taxon>
        <taxon>Streptosporangiales</taxon>
        <taxon>Thermomonosporaceae</taxon>
        <taxon>Actinocorallia</taxon>
    </lineage>
</organism>
<sequence>MMAAEGSQGLRAAQRASLVDQVIGQLSERIGDGTWPVGSKIPPEPVLVERLGVGRNTIREAVRALTHAGMLDSRQGDGTYVRATSELSGAVQRRLRTAELLEILEVRSALEVQAARLAAVRRTAEDLAAVRDALAARARALGSGTHEEFLNADVAFHVAVVEATHNQVMIDFYRDFTAAVRASVDLSGGLPAVPHEPIADAIAAGDPDAAAQATLDCFEHVRRTAT</sequence>
<dbReference type="InterPro" id="IPR008920">
    <property type="entry name" value="TF_FadR/GntR_C"/>
</dbReference>
<evidence type="ECO:0000259" key="4">
    <source>
        <dbReference type="PROSITE" id="PS50949"/>
    </source>
</evidence>
<dbReference type="SUPFAM" id="SSF46785">
    <property type="entry name" value="Winged helix' DNA-binding domain"/>
    <property type="match status" value="1"/>
</dbReference>
<dbReference type="InterPro" id="IPR011711">
    <property type="entry name" value="GntR_C"/>
</dbReference>
<dbReference type="Gene3D" id="1.20.120.530">
    <property type="entry name" value="GntR ligand-binding domain-like"/>
    <property type="match status" value="1"/>
</dbReference>
<dbReference type="PANTHER" id="PTHR43537:SF47">
    <property type="entry name" value="REGULATORY PROTEIN GNTR HTH"/>
    <property type="match status" value="1"/>
</dbReference>
<keyword evidence="1" id="KW-0805">Transcription regulation</keyword>
<evidence type="ECO:0000256" key="1">
    <source>
        <dbReference type="ARBA" id="ARBA00023015"/>
    </source>
</evidence>
<dbReference type="Pfam" id="PF07729">
    <property type="entry name" value="FCD"/>
    <property type="match status" value="1"/>
</dbReference>
<dbReference type="SUPFAM" id="SSF48008">
    <property type="entry name" value="GntR ligand-binding domain-like"/>
    <property type="match status" value="1"/>
</dbReference>
<evidence type="ECO:0000313" key="6">
    <source>
        <dbReference type="Proteomes" id="UP001501237"/>
    </source>
</evidence>
<dbReference type="Proteomes" id="UP001501237">
    <property type="component" value="Unassembled WGS sequence"/>
</dbReference>
<dbReference type="CDD" id="cd07377">
    <property type="entry name" value="WHTH_GntR"/>
    <property type="match status" value="1"/>
</dbReference>
<dbReference type="SMART" id="SM00345">
    <property type="entry name" value="HTH_GNTR"/>
    <property type="match status" value="1"/>
</dbReference>
<dbReference type="Gene3D" id="1.10.10.10">
    <property type="entry name" value="Winged helix-like DNA-binding domain superfamily/Winged helix DNA-binding domain"/>
    <property type="match status" value="1"/>
</dbReference>
<accession>A0ABP6Q9E2</accession>
<keyword evidence="6" id="KW-1185">Reference proteome</keyword>
<feature type="domain" description="HTH gntR-type" evidence="4">
    <location>
        <begin position="16"/>
        <end position="84"/>
    </location>
</feature>